<gene>
    <name evidence="4" type="ORF">N7G274_005045</name>
</gene>
<dbReference type="PRINTS" id="PR00081">
    <property type="entry name" value="GDHRDH"/>
</dbReference>
<protein>
    <recommendedName>
        <fullName evidence="6">NAD(P)-binding protein</fullName>
    </recommendedName>
</protein>
<name>A0ABR4AAT4_9LECA</name>
<proteinExistence type="inferred from homology"/>
<dbReference type="PROSITE" id="PS00061">
    <property type="entry name" value="ADH_SHORT"/>
    <property type="match status" value="1"/>
</dbReference>
<dbReference type="InterPro" id="IPR002347">
    <property type="entry name" value="SDR_fam"/>
</dbReference>
<sequence length="302" mass="32281">MADDTGPPKGEIRFMTPFKIADDLPPSQPIPDVVHPDKSPAERAVARFSLAGKKAIVTGGAQGLGLVCARALLEHGVSHQAIFDVDEGCGERAMAHLDSLNNKQDWKVVFKKVDVTNEDAVNSAVGDVTEAFDGIDILLCFAGITESKLAVDYPIESWRRIFDVNVHGSFLVARAFAREVIARNGSGTIVFTASMSGYVVNQPQPHSAYAVSKAGVHHLARSMAAEWVGHNIRVNSISPGIMNTRLSGGPSQAGLRKLWLERSPLGIGDPEDLTGAVVLLCCDAGKFITGTDIKIDGGYTMF</sequence>
<dbReference type="SUPFAM" id="SSF51735">
    <property type="entry name" value="NAD(P)-binding Rossmann-fold domains"/>
    <property type="match status" value="1"/>
</dbReference>
<accession>A0ABR4AAT4</accession>
<dbReference type="Pfam" id="PF13561">
    <property type="entry name" value="adh_short_C2"/>
    <property type="match status" value="1"/>
</dbReference>
<dbReference type="PANTHER" id="PTHR43008">
    <property type="entry name" value="BENZIL REDUCTASE"/>
    <property type="match status" value="1"/>
</dbReference>
<evidence type="ECO:0000256" key="3">
    <source>
        <dbReference type="ARBA" id="ARBA00023002"/>
    </source>
</evidence>
<evidence type="ECO:0000256" key="1">
    <source>
        <dbReference type="ARBA" id="ARBA00006484"/>
    </source>
</evidence>
<evidence type="ECO:0000313" key="4">
    <source>
        <dbReference type="EMBL" id="KAL2042551.1"/>
    </source>
</evidence>
<reference evidence="4 5" key="1">
    <citation type="submission" date="2024-09" db="EMBL/GenBank/DDBJ databases">
        <title>Rethinking Asexuality: The Enigmatic Case of Functional Sexual Genes in Lepraria (Stereocaulaceae).</title>
        <authorList>
            <person name="Doellman M."/>
            <person name="Sun Y."/>
            <person name="Barcenas-Pena A."/>
            <person name="Lumbsch H.T."/>
            <person name="Grewe F."/>
        </authorList>
    </citation>
    <scope>NUCLEOTIDE SEQUENCE [LARGE SCALE GENOMIC DNA]</scope>
    <source>
        <strain evidence="4 5">Mercado 3170</strain>
    </source>
</reference>
<dbReference type="Gene3D" id="3.40.50.720">
    <property type="entry name" value="NAD(P)-binding Rossmann-like Domain"/>
    <property type="match status" value="1"/>
</dbReference>
<keyword evidence="2" id="KW-0521">NADP</keyword>
<comment type="caution">
    <text evidence="4">The sequence shown here is derived from an EMBL/GenBank/DDBJ whole genome shotgun (WGS) entry which is preliminary data.</text>
</comment>
<keyword evidence="5" id="KW-1185">Reference proteome</keyword>
<dbReference type="Proteomes" id="UP001590950">
    <property type="component" value="Unassembled WGS sequence"/>
</dbReference>
<dbReference type="InterPro" id="IPR036291">
    <property type="entry name" value="NAD(P)-bd_dom_sf"/>
</dbReference>
<evidence type="ECO:0000256" key="2">
    <source>
        <dbReference type="ARBA" id="ARBA00022857"/>
    </source>
</evidence>
<evidence type="ECO:0008006" key="6">
    <source>
        <dbReference type="Google" id="ProtNLM"/>
    </source>
</evidence>
<organism evidence="4 5">
    <name type="scientific">Stereocaulon virgatum</name>
    <dbReference type="NCBI Taxonomy" id="373712"/>
    <lineage>
        <taxon>Eukaryota</taxon>
        <taxon>Fungi</taxon>
        <taxon>Dikarya</taxon>
        <taxon>Ascomycota</taxon>
        <taxon>Pezizomycotina</taxon>
        <taxon>Lecanoromycetes</taxon>
        <taxon>OSLEUM clade</taxon>
        <taxon>Lecanoromycetidae</taxon>
        <taxon>Lecanorales</taxon>
        <taxon>Lecanorineae</taxon>
        <taxon>Stereocaulaceae</taxon>
        <taxon>Stereocaulon</taxon>
    </lineage>
</organism>
<dbReference type="PANTHER" id="PTHR43008:SF4">
    <property type="entry name" value="CHAIN DEHYDROGENASE, PUTATIVE (AFU_ORTHOLOGUE AFUA_4G08710)-RELATED"/>
    <property type="match status" value="1"/>
</dbReference>
<dbReference type="EMBL" id="JBEFKJ010000014">
    <property type="protein sequence ID" value="KAL2042551.1"/>
    <property type="molecule type" value="Genomic_DNA"/>
</dbReference>
<keyword evidence="3" id="KW-0560">Oxidoreductase</keyword>
<dbReference type="InterPro" id="IPR020904">
    <property type="entry name" value="Sc_DH/Rdtase_CS"/>
</dbReference>
<comment type="similarity">
    <text evidence="1">Belongs to the short-chain dehydrogenases/reductases (SDR) family.</text>
</comment>
<evidence type="ECO:0000313" key="5">
    <source>
        <dbReference type="Proteomes" id="UP001590950"/>
    </source>
</evidence>